<keyword evidence="13" id="KW-1185">Reference proteome</keyword>
<evidence type="ECO:0000256" key="9">
    <source>
        <dbReference type="ARBA" id="ARBA00023204"/>
    </source>
</evidence>
<dbReference type="InterPro" id="IPR036895">
    <property type="entry name" value="Uracil-DNA_glycosylase-like_sf"/>
</dbReference>
<dbReference type="EMBL" id="JBHSJC010000001">
    <property type="protein sequence ID" value="MFC4827529.1"/>
    <property type="molecule type" value="Genomic_DNA"/>
</dbReference>
<dbReference type="SMART" id="SM00987">
    <property type="entry name" value="UreE_C"/>
    <property type="match status" value="1"/>
</dbReference>
<evidence type="ECO:0000256" key="5">
    <source>
        <dbReference type="ARBA" id="ARBA00022763"/>
    </source>
</evidence>
<evidence type="ECO:0000259" key="11">
    <source>
        <dbReference type="SMART" id="SM00986"/>
    </source>
</evidence>
<keyword evidence="6" id="KW-0378">Hydrolase</keyword>
<evidence type="ECO:0000256" key="2">
    <source>
        <dbReference type="ARBA" id="ARBA00019403"/>
    </source>
</evidence>
<evidence type="ECO:0000256" key="8">
    <source>
        <dbReference type="ARBA" id="ARBA00023014"/>
    </source>
</evidence>
<evidence type="ECO:0000256" key="7">
    <source>
        <dbReference type="ARBA" id="ARBA00023004"/>
    </source>
</evidence>
<name>A0ABV9R1N9_9MICO</name>
<sequence>MAPDRPADAGNADERPGAGAWVPSDAGLDDLRAAAPGCRGCELSRAATQVVFSSGSVRARIMLVGEQPGDREDREGEPFVGPAGLLLDRALEAAGIRREEAYLTNAVKHFRFEQRGKRRIHAKPAVGHVVACRPWLEAEFAVVRPEVVVCLGATAARSVLGHDVRIGEVRGRVLDERGGSALRAPTLVTEHPSAVLRVREEPARRASFDRLVDDLAAAAEVARSPRR</sequence>
<keyword evidence="8" id="KW-0411">Iron-sulfur</keyword>
<feature type="region of interest" description="Disordered" evidence="10">
    <location>
        <begin position="1"/>
        <end position="22"/>
    </location>
</feature>
<dbReference type="NCBIfam" id="TIGR03914">
    <property type="entry name" value="UDG_fam_dom"/>
    <property type="match status" value="1"/>
</dbReference>
<dbReference type="CDD" id="cd10030">
    <property type="entry name" value="UDG-F4_TTUDGA_SPO1dp_like"/>
    <property type="match status" value="1"/>
</dbReference>
<proteinExistence type="inferred from homology"/>
<evidence type="ECO:0000256" key="3">
    <source>
        <dbReference type="ARBA" id="ARBA00022485"/>
    </source>
</evidence>
<feature type="domain" description="Uracil-DNA glycosylase-like" evidence="11">
    <location>
        <begin position="52"/>
        <end position="213"/>
    </location>
</feature>
<dbReference type="Gene3D" id="3.40.470.10">
    <property type="entry name" value="Uracil-DNA glycosylase-like domain"/>
    <property type="match status" value="1"/>
</dbReference>
<gene>
    <name evidence="12" type="ORF">ACFPER_01935</name>
</gene>
<dbReference type="SUPFAM" id="SSF52141">
    <property type="entry name" value="Uracil-DNA glycosylase-like"/>
    <property type="match status" value="1"/>
</dbReference>
<dbReference type="InterPro" id="IPR051536">
    <property type="entry name" value="UDG_Type-4/5"/>
</dbReference>
<protein>
    <recommendedName>
        <fullName evidence="2">Type-4 uracil-DNA glycosylase</fullName>
    </recommendedName>
</protein>
<evidence type="ECO:0000313" key="13">
    <source>
        <dbReference type="Proteomes" id="UP001595960"/>
    </source>
</evidence>
<comment type="caution">
    <text evidence="12">The sequence shown here is derived from an EMBL/GenBank/DDBJ whole genome shotgun (WGS) entry which is preliminary data.</text>
</comment>
<dbReference type="Proteomes" id="UP001595960">
    <property type="component" value="Unassembled WGS sequence"/>
</dbReference>
<keyword evidence="5" id="KW-0227">DNA damage</keyword>
<keyword evidence="9" id="KW-0234">DNA repair</keyword>
<dbReference type="PANTHER" id="PTHR33693">
    <property type="entry name" value="TYPE-5 URACIL-DNA GLYCOSYLASE"/>
    <property type="match status" value="1"/>
</dbReference>
<evidence type="ECO:0000256" key="10">
    <source>
        <dbReference type="SAM" id="MobiDB-lite"/>
    </source>
</evidence>
<evidence type="ECO:0000256" key="1">
    <source>
        <dbReference type="ARBA" id="ARBA00006521"/>
    </source>
</evidence>
<dbReference type="NCBIfam" id="TIGR00758">
    <property type="entry name" value="UDG_fam4"/>
    <property type="match status" value="1"/>
</dbReference>
<evidence type="ECO:0000256" key="4">
    <source>
        <dbReference type="ARBA" id="ARBA00022723"/>
    </source>
</evidence>
<comment type="similarity">
    <text evidence="1">Belongs to the uracil-DNA glycosylase (UDG) superfamily. Type 4 (UDGa) family.</text>
</comment>
<dbReference type="PANTHER" id="PTHR33693:SF9">
    <property type="entry name" value="TYPE-4 URACIL-DNA GLYCOSYLASE"/>
    <property type="match status" value="1"/>
</dbReference>
<dbReference type="RefSeq" id="WP_204395587.1">
    <property type="nucleotide sequence ID" value="NZ_JAFBBW010000001.1"/>
</dbReference>
<evidence type="ECO:0000256" key="6">
    <source>
        <dbReference type="ARBA" id="ARBA00022801"/>
    </source>
</evidence>
<reference evidence="13" key="1">
    <citation type="journal article" date="2019" name="Int. J. Syst. Evol. Microbiol.">
        <title>The Global Catalogue of Microorganisms (GCM) 10K type strain sequencing project: providing services to taxonomists for standard genome sequencing and annotation.</title>
        <authorList>
            <consortium name="The Broad Institute Genomics Platform"/>
            <consortium name="The Broad Institute Genome Sequencing Center for Infectious Disease"/>
            <person name="Wu L."/>
            <person name="Ma J."/>
        </authorList>
    </citation>
    <scope>NUCLEOTIDE SEQUENCE [LARGE SCALE GENOMIC DNA]</scope>
    <source>
        <strain evidence="13">CGMCC 1.12192</strain>
    </source>
</reference>
<evidence type="ECO:0000313" key="12">
    <source>
        <dbReference type="EMBL" id="MFC4827529.1"/>
    </source>
</evidence>
<dbReference type="InterPro" id="IPR005273">
    <property type="entry name" value="Ura-DNA_glyco_family4"/>
</dbReference>
<organism evidence="12 13">
    <name type="scientific">Agromyces aurantiacus</name>
    <dbReference type="NCBI Taxonomy" id="165814"/>
    <lineage>
        <taxon>Bacteria</taxon>
        <taxon>Bacillati</taxon>
        <taxon>Actinomycetota</taxon>
        <taxon>Actinomycetes</taxon>
        <taxon>Micrococcales</taxon>
        <taxon>Microbacteriaceae</taxon>
        <taxon>Agromyces</taxon>
    </lineage>
</organism>
<keyword evidence="7" id="KW-0408">Iron</keyword>
<dbReference type="SMART" id="SM00986">
    <property type="entry name" value="UDG"/>
    <property type="match status" value="1"/>
</dbReference>
<accession>A0ABV9R1N9</accession>
<dbReference type="Pfam" id="PF03167">
    <property type="entry name" value="UDG"/>
    <property type="match status" value="1"/>
</dbReference>
<keyword evidence="4" id="KW-0479">Metal-binding</keyword>
<keyword evidence="3" id="KW-0004">4Fe-4S</keyword>
<dbReference type="InterPro" id="IPR005122">
    <property type="entry name" value="Uracil-DNA_glycosylase-like"/>
</dbReference>